<dbReference type="Proteomes" id="UP001278087">
    <property type="component" value="Unassembled WGS sequence"/>
</dbReference>
<comment type="caution">
    <text evidence="1">The sequence shown here is derived from an EMBL/GenBank/DDBJ whole genome shotgun (WGS) entry which is preliminary data.</text>
</comment>
<dbReference type="EMBL" id="JAWPBU010000015">
    <property type="protein sequence ID" value="MDW2759600.1"/>
    <property type="molecule type" value="Genomic_DNA"/>
</dbReference>
<evidence type="ECO:0000313" key="2">
    <source>
        <dbReference type="Proteomes" id="UP001278087"/>
    </source>
</evidence>
<accession>A0AAP5XVN8</accession>
<dbReference type="AlphaFoldDB" id="A0AAP5XVN8"/>
<evidence type="ECO:0000313" key="1">
    <source>
        <dbReference type="EMBL" id="MDW2759600.1"/>
    </source>
</evidence>
<proteinExistence type="predicted"/>
<dbReference type="RefSeq" id="WP_264363728.1">
    <property type="nucleotide sequence ID" value="NZ_CP119048.1"/>
</dbReference>
<reference evidence="1" key="1">
    <citation type="submission" date="2023-10" db="EMBL/GenBank/DDBJ databases">
        <title>Fecal carriage and genetic characteristics of carbapenem-resistant Enterobacterales among healthy adults from four provinces of China.</title>
        <authorList>
            <person name="Li Y."/>
            <person name="Zhang R."/>
        </authorList>
    </citation>
    <scope>NUCLEOTIDE SEQUENCE</scope>
    <source>
        <strain evidence="1">HN-136</strain>
    </source>
</reference>
<name>A0AAP5XVN8_CITFR</name>
<protein>
    <submittedName>
        <fullName evidence="1">Uncharacterized protein</fullName>
    </submittedName>
</protein>
<organism evidence="1 2">
    <name type="scientific">Citrobacter freundii</name>
    <dbReference type="NCBI Taxonomy" id="546"/>
    <lineage>
        <taxon>Bacteria</taxon>
        <taxon>Pseudomonadati</taxon>
        <taxon>Pseudomonadota</taxon>
        <taxon>Gammaproteobacteria</taxon>
        <taxon>Enterobacterales</taxon>
        <taxon>Enterobacteriaceae</taxon>
        <taxon>Citrobacter</taxon>
        <taxon>Citrobacter freundii complex</taxon>
    </lineage>
</organism>
<gene>
    <name evidence="1" type="ORF">RYZ67_14065</name>
</gene>
<sequence>MNKNAIPKISLFNTDKEVKDSLLERHFNVESHQLNGIKKFLGNDRGPYRNFKFRHDIPPNLHESDVIIIDTKKSYLLDSEKMQQFGLYFDQTPEYIDLMPFEIDLIRSQIRSSKKKRCVIVFCEQLSSEKYNITHPKTGSVNSILSSTYNFDFPISVSKKNGSRFKSYGSKAPNNIIQCITDHSEGLEYNVVFNVSNNSDIVSLANESGEVISFYRFIDGSFYLFMPVIKNKNLFLVDLLENVLPDTSELSELFPLNGSFKWEHDIAYLSKEEIDLLEEDKNLDIKYQESKDKISKSLSIIRNKDENLFLKDLLKETGDKLVFAVEWFLNYIGFNNIQRPDEHVQEGEVLEEDLRINELDKVFLIEVKGIGGTSTDAQCSQVSKVVLRNRKIDTAHKYIGIYIVNHQRYKAPLERIIPPFNVKQIEDAEMSYRGMTYTFELFNVYHMIEQEILSKDDVRDCFLKDGLLDFRKSLTPLPKPHVFTGHSVYSFDLEGNSEITIKNTDYIVVCDSECHWHKINIMEIQVNKIGVEHACNAKVGIKVGKLIVKPKEFYLLSI</sequence>